<proteinExistence type="predicted"/>
<dbReference type="OrthoDB" id="1436876at2"/>
<name>A0A4Z0LDG1_9FLAO</name>
<comment type="caution">
    <text evidence="1">The sequence shown here is derived from an EMBL/GenBank/DDBJ whole genome shotgun (WGS) entry which is preliminary data.</text>
</comment>
<sequence>MRKSIILFMLTVLTIFTSCSKKQNYIYSLDRKQCITIITEGKVRYIIDGKHSKVPHNNYLKLDLNKIDSFGDEIVGCWKEGKYEWFVINDGARIIEFKLDSTKFKFKTDFPLDERGISSLKNFKKEKCFDLGIENGEINLIRGDVIVE</sequence>
<dbReference type="Proteomes" id="UP000297407">
    <property type="component" value="Unassembled WGS sequence"/>
</dbReference>
<dbReference type="AlphaFoldDB" id="A0A4Z0LDG1"/>
<dbReference type="EMBL" id="SRLH01000001">
    <property type="protein sequence ID" value="TGD59893.1"/>
    <property type="molecule type" value="Genomic_DNA"/>
</dbReference>
<accession>A0A4Z0LDG1</accession>
<evidence type="ECO:0000313" key="1">
    <source>
        <dbReference type="EMBL" id="TGD59893.1"/>
    </source>
</evidence>
<reference evidence="1 2" key="1">
    <citation type="submission" date="2019-04" db="EMBL/GenBank/DDBJ databases">
        <title>Flavobacterium sp. strain DS2-A Genome sequencing and assembly.</title>
        <authorList>
            <person name="Kim I."/>
        </authorList>
    </citation>
    <scope>NUCLEOTIDE SEQUENCE [LARGE SCALE GENOMIC DNA]</scope>
    <source>
        <strain evidence="1 2">DS2-A</strain>
    </source>
</reference>
<evidence type="ECO:0000313" key="2">
    <source>
        <dbReference type="Proteomes" id="UP000297407"/>
    </source>
</evidence>
<keyword evidence="2" id="KW-1185">Reference proteome</keyword>
<evidence type="ECO:0008006" key="3">
    <source>
        <dbReference type="Google" id="ProtNLM"/>
    </source>
</evidence>
<protein>
    <recommendedName>
        <fullName evidence="3">Lipoprotein</fullName>
    </recommendedName>
</protein>
<organism evidence="1 2">
    <name type="scientific">Flavobacterium humi</name>
    <dbReference type="NCBI Taxonomy" id="2562683"/>
    <lineage>
        <taxon>Bacteria</taxon>
        <taxon>Pseudomonadati</taxon>
        <taxon>Bacteroidota</taxon>
        <taxon>Flavobacteriia</taxon>
        <taxon>Flavobacteriales</taxon>
        <taxon>Flavobacteriaceae</taxon>
        <taxon>Flavobacterium</taxon>
    </lineage>
</organism>
<dbReference type="PROSITE" id="PS51257">
    <property type="entry name" value="PROKAR_LIPOPROTEIN"/>
    <property type="match status" value="1"/>
</dbReference>
<gene>
    <name evidence="1" type="ORF">E4635_02885</name>
</gene>
<dbReference type="RefSeq" id="WP_135525099.1">
    <property type="nucleotide sequence ID" value="NZ_SRLH01000001.1"/>
</dbReference>